<keyword evidence="3" id="KW-1185">Reference proteome</keyword>
<evidence type="ECO:0000313" key="2">
    <source>
        <dbReference type="EMBL" id="MBG9388310.1"/>
    </source>
</evidence>
<feature type="transmembrane region" description="Helical" evidence="1">
    <location>
        <begin position="6"/>
        <end position="26"/>
    </location>
</feature>
<proteinExistence type="predicted"/>
<accession>A0A931MHL9</accession>
<sequence>MTPHDTTTVTLLALMPLLVWRMIVRVKRMVGRQRAGRIRPWVTLVIFPLVLALFSFLAKDHAQRLWWLAGGVACGLGLAVWGLKKTVFEATPTGLFYTPNAHLGIALSLLLVGRLVWRMVEVFTMDAAAMQQPDEFTRSPLTLLVFGLLAGYYIGYAFGLVRWRFAVMRAKRRRESP</sequence>
<comment type="caution">
    <text evidence="2">The sequence shown here is derived from an EMBL/GenBank/DDBJ whole genome shotgun (WGS) entry which is preliminary data.</text>
</comment>
<dbReference type="AlphaFoldDB" id="A0A931MHL9"/>
<dbReference type="RefSeq" id="WP_196986179.1">
    <property type="nucleotide sequence ID" value="NZ_JADWYS010000001.1"/>
</dbReference>
<feature type="transmembrane region" description="Helical" evidence="1">
    <location>
        <begin position="38"/>
        <end position="58"/>
    </location>
</feature>
<gene>
    <name evidence="2" type="ORF">I5803_09775</name>
</gene>
<name>A0A931MHL9_9BURK</name>
<dbReference type="EMBL" id="JADWYS010000001">
    <property type="protein sequence ID" value="MBG9388310.1"/>
    <property type="molecule type" value="Genomic_DNA"/>
</dbReference>
<evidence type="ECO:0000256" key="1">
    <source>
        <dbReference type="SAM" id="Phobius"/>
    </source>
</evidence>
<feature type="transmembrane region" description="Helical" evidence="1">
    <location>
        <begin position="64"/>
        <end position="83"/>
    </location>
</feature>
<evidence type="ECO:0008006" key="4">
    <source>
        <dbReference type="Google" id="ProtNLM"/>
    </source>
</evidence>
<protein>
    <recommendedName>
        <fullName evidence="4">DUF1453 domain-containing protein</fullName>
    </recommendedName>
</protein>
<feature type="transmembrane region" description="Helical" evidence="1">
    <location>
        <begin position="95"/>
        <end position="117"/>
    </location>
</feature>
<feature type="transmembrane region" description="Helical" evidence="1">
    <location>
        <begin position="143"/>
        <end position="165"/>
    </location>
</feature>
<dbReference type="Pfam" id="PF07301">
    <property type="entry name" value="DUF1453"/>
    <property type="match status" value="1"/>
</dbReference>
<keyword evidence="1" id="KW-1133">Transmembrane helix</keyword>
<organism evidence="2 3">
    <name type="scientific">Caenimonas aquaedulcis</name>
    <dbReference type="NCBI Taxonomy" id="2793270"/>
    <lineage>
        <taxon>Bacteria</taxon>
        <taxon>Pseudomonadati</taxon>
        <taxon>Pseudomonadota</taxon>
        <taxon>Betaproteobacteria</taxon>
        <taxon>Burkholderiales</taxon>
        <taxon>Comamonadaceae</taxon>
        <taxon>Caenimonas</taxon>
    </lineage>
</organism>
<keyword evidence="1" id="KW-0472">Membrane</keyword>
<dbReference type="InterPro" id="IPR058247">
    <property type="entry name" value="DUF1453"/>
</dbReference>
<evidence type="ECO:0000313" key="3">
    <source>
        <dbReference type="Proteomes" id="UP000651050"/>
    </source>
</evidence>
<reference evidence="2" key="1">
    <citation type="submission" date="2020-11" db="EMBL/GenBank/DDBJ databases">
        <title>Bacterial whole genome sequence for Caenimonas sp. DR4.4.</title>
        <authorList>
            <person name="Le V."/>
            <person name="Ko S.-R."/>
            <person name="Ahn C.-Y."/>
            <person name="Oh H.-M."/>
        </authorList>
    </citation>
    <scope>NUCLEOTIDE SEQUENCE</scope>
    <source>
        <strain evidence="2">DR4.4</strain>
    </source>
</reference>
<dbReference type="Proteomes" id="UP000651050">
    <property type="component" value="Unassembled WGS sequence"/>
</dbReference>
<keyword evidence="1" id="KW-0812">Transmembrane</keyword>